<protein>
    <recommendedName>
        <fullName evidence="6">Pre-mRNA polyadenylation factor Fip1 domain-containing protein</fullName>
    </recommendedName>
</protein>
<comment type="subcellular location">
    <subcellularLocation>
        <location evidence="1">Nucleus</location>
    </subcellularLocation>
</comment>
<evidence type="ECO:0000313" key="7">
    <source>
        <dbReference type="EMBL" id="CAI2383602.1"/>
    </source>
</evidence>
<dbReference type="InterPro" id="IPR007854">
    <property type="entry name" value="Fip1_dom"/>
</dbReference>
<evidence type="ECO:0000256" key="4">
    <source>
        <dbReference type="ARBA" id="ARBA00023242"/>
    </source>
</evidence>
<dbReference type="Proteomes" id="UP001295684">
    <property type="component" value="Unassembled WGS sequence"/>
</dbReference>
<dbReference type="GO" id="GO:0006397">
    <property type="term" value="P:mRNA processing"/>
    <property type="evidence" value="ECO:0007669"/>
    <property type="project" value="UniProtKB-KW"/>
</dbReference>
<gene>
    <name evidence="7" type="ORF">ECRASSUSDP1_LOCUS25107</name>
</gene>
<evidence type="ECO:0000256" key="5">
    <source>
        <dbReference type="SAM" id="MobiDB-lite"/>
    </source>
</evidence>
<feature type="compositionally biased region" description="Basic and acidic residues" evidence="5">
    <location>
        <begin position="1"/>
        <end position="18"/>
    </location>
</feature>
<organism evidence="7 8">
    <name type="scientific">Euplotes crassus</name>
    <dbReference type="NCBI Taxonomy" id="5936"/>
    <lineage>
        <taxon>Eukaryota</taxon>
        <taxon>Sar</taxon>
        <taxon>Alveolata</taxon>
        <taxon>Ciliophora</taxon>
        <taxon>Intramacronucleata</taxon>
        <taxon>Spirotrichea</taxon>
        <taxon>Hypotrichia</taxon>
        <taxon>Euplotida</taxon>
        <taxon>Euplotidae</taxon>
        <taxon>Moneuplotes</taxon>
    </lineage>
</organism>
<feature type="region of interest" description="Disordered" evidence="5">
    <location>
        <begin position="1"/>
        <end position="33"/>
    </location>
</feature>
<evidence type="ECO:0000256" key="3">
    <source>
        <dbReference type="ARBA" id="ARBA00022664"/>
    </source>
</evidence>
<comment type="similarity">
    <text evidence="2">Belongs to the FIP1 family.</text>
</comment>
<dbReference type="AlphaFoldDB" id="A0AAD2D7F8"/>
<reference evidence="7" key="1">
    <citation type="submission" date="2023-07" db="EMBL/GenBank/DDBJ databases">
        <authorList>
            <consortium name="AG Swart"/>
            <person name="Singh M."/>
            <person name="Singh A."/>
            <person name="Seah K."/>
            <person name="Emmerich C."/>
        </authorList>
    </citation>
    <scope>NUCLEOTIDE SEQUENCE</scope>
    <source>
        <strain evidence="7">DP1</strain>
    </source>
</reference>
<dbReference type="EMBL" id="CAMPGE010025894">
    <property type="protein sequence ID" value="CAI2383602.1"/>
    <property type="molecule type" value="Genomic_DNA"/>
</dbReference>
<keyword evidence="4" id="KW-0539">Nucleus</keyword>
<keyword evidence="8" id="KW-1185">Reference proteome</keyword>
<keyword evidence="3" id="KW-0507">mRNA processing</keyword>
<sequence>MADHGIEEEYEILDHEDNQDGIPDTTADQGEIDSDLEDYDIDAEETQDVEFGFQCEFYQTLSAYCAERDKANQFPNDSDVKNKPWLREGVDRAEFFNFGLCEDQWKLLVNKHILMMYEKHSTLKLIRHFLAQSQGRNMN</sequence>
<evidence type="ECO:0000259" key="6">
    <source>
        <dbReference type="Pfam" id="PF05182"/>
    </source>
</evidence>
<evidence type="ECO:0000313" key="8">
    <source>
        <dbReference type="Proteomes" id="UP001295684"/>
    </source>
</evidence>
<proteinExistence type="inferred from homology"/>
<dbReference type="Pfam" id="PF05182">
    <property type="entry name" value="Fip1"/>
    <property type="match status" value="1"/>
</dbReference>
<evidence type="ECO:0000256" key="1">
    <source>
        <dbReference type="ARBA" id="ARBA00004123"/>
    </source>
</evidence>
<dbReference type="GO" id="GO:0005634">
    <property type="term" value="C:nucleus"/>
    <property type="evidence" value="ECO:0007669"/>
    <property type="project" value="UniProtKB-SubCell"/>
</dbReference>
<name>A0AAD2D7F8_EUPCR</name>
<accession>A0AAD2D7F8</accession>
<feature type="domain" description="Pre-mRNA polyadenylation factor Fip1" evidence="6">
    <location>
        <begin position="79"/>
        <end position="111"/>
    </location>
</feature>
<comment type="caution">
    <text evidence="7">The sequence shown here is derived from an EMBL/GenBank/DDBJ whole genome shotgun (WGS) entry which is preliminary data.</text>
</comment>
<evidence type="ECO:0000256" key="2">
    <source>
        <dbReference type="ARBA" id="ARBA00007459"/>
    </source>
</evidence>